<dbReference type="RefSeq" id="XP_001259927.1">
    <property type="nucleotide sequence ID" value="XM_001259926.1"/>
</dbReference>
<accession>A1DF73</accession>
<dbReference type="EMBL" id="DS027696">
    <property type="protein sequence ID" value="EAW18030.1"/>
    <property type="molecule type" value="Genomic_DNA"/>
</dbReference>
<organism evidence="4 5">
    <name type="scientific">Neosartorya fischeri (strain ATCC 1020 / DSM 3700 / CBS 544.65 / FGSC A1164 / JCM 1740 / NRRL 181 / WB 181)</name>
    <name type="common">Aspergillus fischerianus</name>
    <dbReference type="NCBI Taxonomy" id="331117"/>
    <lineage>
        <taxon>Eukaryota</taxon>
        <taxon>Fungi</taxon>
        <taxon>Dikarya</taxon>
        <taxon>Ascomycota</taxon>
        <taxon>Pezizomycotina</taxon>
        <taxon>Eurotiomycetes</taxon>
        <taxon>Eurotiomycetidae</taxon>
        <taxon>Eurotiales</taxon>
        <taxon>Aspergillaceae</taxon>
        <taxon>Aspergillus</taxon>
        <taxon>Aspergillus subgen. Fumigati</taxon>
    </lineage>
</organism>
<evidence type="ECO:0000256" key="2">
    <source>
        <dbReference type="ARBA" id="ARBA00023043"/>
    </source>
</evidence>
<dbReference type="PROSITE" id="PS50297">
    <property type="entry name" value="ANK_REP_REGION"/>
    <property type="match status" value="1"/>
</dbReference>
<keyword evidence="1" id="KW-0677">Repeat</keyword>
<dbReference type="Gene3D" id="1.25.40.20">
    <property type="entry name" value="Ankyrin repeat-containing domain"/>
    <property type="match status" value="1"/>
</dbReference>
<keyword evidence="2 3" id="KW-0040">ANK repeat</keyword>
<dbReference type="Proteomes" id="UP000006702">
    <property type="component" value="Unassembled WGS sequence"/>
</dbReference>
<dbReference type="InterPro" id="IPR002110">
    <property type="entry name" value="Ankyrin_rpt"/>
</dbReference>
<sequence length="335" mass="37057">MTPAFHEELLEVYTDSDLAHYIACSPSCTSTSRVFNLSSNLIAKQYEPSDVEDALKATEVASQLRIRGPSVRKIIKTQENAYLIMNRVEGTTLDVVWKELGWFMTVKLGLQLRRFVKILRSITSPTAGSLVTGECRSFWLEDRYGLPANSGPAEITHFFRFWANFTSMRGAMQASKQPQAPDLPDLTFASCGADAGRRWRGCPCSEQYKQICLHREAEAGRVDTVQWILDHSILTVHETGSNGWTPLTSSVFACQGSMTNYLVEHGADPTIGSNPGNHTALHYAAFSSGEADSTLVRYLIQYGANVNAAADSRCFASSGETGELLHEWLFDPEPD</sequence>
<dbReference type="STRING" id="331117.A1DF73"/>
<feature type="repeat" description="ANK" evidence="3">
    <location>
        <begin position="276"/>
        <end position="311"/>
    </location>
</feature>
<dbReference type="HOGENOM" id="CLU_829215_0_0_1"/>
<dbReference type="eggNOG" id="ENOG502SEM4">
    <property type="taxonomic scope" value="Eukaryota"/>
</dbReference>
<evidence type="ECO:0000313" key="5">
    <source>
        <dbReference type="Proteomes" id="UP000006702"/>
    </source>
</evidence>
<dbReference type="OrthoDB" id="3250044at2759"/>
<keyword evidence="5" id="KW-1185">Reference proteome</keyword>
<dbReference type="VEuPathDB" id="FungiDB:NFIA_079720"/>
<name>A1DF73_NEOFI</name>
<dbReference type="Pfam" id="PF12796">
    <property type="entry name" value="Ank_2"/>
    <property type="match status" value="1"/>
</dbReference>
<dbReference type="KEGG" id="nfi:NFIA_079720"/>
<dbReference type="AlphaFoldDB" id="A1DF73"/>
<evidence type="ECO:0000256" key="3">
    <source>
        <dbReference type="PROSITE-ProRule" id="PRU00023"/>
    </source>
</evidence>
<proteinExistence type="predicted"/>
<reference evidence="5" key="1">
    <citation type="journal article" date="2008" name="PLoS Genet.">
        <title>Genomic islands in the pathogenic filamentous fungus Aspergillus fumigatus.</title>
        <authorList>
            <person name="Fedorova N.D."/>
            <person name="Khaldi N."/>
            <person name="Joardar V.S."/>
            <person name="Maiti R."/>
            <person name="Amedeo P."/>
            <person name="Anderson M.J."/>
            <person name="Crabtree J."/>
            <person name="Silva J.C."/>
            <person name="Badger J.H."/>
            <person name="Albarraq A."/>
            <person name="Angiuoli S."/>
            <person name="Bussey H."/>
            <person name="Bowyer P."/>
            <person name="Cotty P.J."/>
            <person name="Dyer P.S."/>
            <person name="Egan A."/>
            <person name="Galens K."/>
            <person name="Fraser-Liggett C.M."/>
            <person name="Haas B.J."/>
            <person name="Inman J.M."/>
            <person name="Kent R."/>
            <person name="Lemieux S."/>
            <person name="Malavazi I."/>
            <person name="Orvis J."/>
            <person name="Roemer T."/>
            <person name="Ronning C.M."/>
            <person name="Sundaram J.P."/>
            <person name="Sutton G."/>
            <person name="Turner G."/>
            <person name="Venter J.C."/>
            <person name="White O.R."/>
            <person name="Whitty B.R."/>
            <person name="Youngman P."/>
            <person name="Wolfe K.H."/>
            <person name="Goldman G.H."/>
            <person name="Wortman J.R."/>
            <person name="Jiang B."/>
            <person name="Denning D.W."/>
            <person name="Nierman W.C."/>
        </authorList>
    </citation>
    <scope>NUCLEOTIDE SEQUENCE [LARGE SCALE GENOMIC DNA]</scope>
    <source>
        <strain evidence="5">ATCC 1020 / DSM 3700 / CBS 544.65 / FGSC A1164 / JCM 1740 / NRRL 181 / WB 181</strain>
    </source>
</reference>
<evidence type="ECO:0000313" key="4">
    <source>
        <dbReference type="EMBL" id="EAW18030.1"/>
    </source>
</evidence>
<dbReference type="GeneID" id="4586483"/>
<gene>
    <name evidence="4" type="ORF">NFIA_079720</name>
</gene>
<dbReference type="SUPFAM" id="SSF48403">
    <property type="entry name" value="Ankyrin repeat"/>
    <property type="match status" value="1"/>
</dbReference>
<dbReference type="SMART" id="SM00248">
    <property type="entry name" value="ANK"/>
    <property type="match status" value="3"/>
</dbReference>
<evidence type="ECO:0000256" key="1">
    <source>
        <dbReference type="ARBA" id="ARBA00022737"/>
    </source>
</evidence>
<dbReference type="PROSITE" id="PS50088">
    <property type="entry name" value="ANK_REPEAT"/>
    <property type="match status" value="1"/>
</dbReference>
<dbReference type="InterPro" id="IPR036770">
    <property type="entry name" value="Ankyrin_rpt-contain_sf"/>
</dbReference>
<dbReference type="PANTHER" id="PTHR24171">
    <property type="entry name" value="ANKYRIN REPEAT DOMAIN-CONTAINING PROTEIN 39-RELATED"/>
    <property type="match status" value="1"/>
</dbReference>
<protein>
    <submittedName>
        <fullName evidence="4">Ankyrin repeat protein</fullName>
    </submittedName>
</protein>